<evidence type="ECO:0000256" key="1">
    <source>
        <dbReference type="SAM" id="Coils"/>
    </source>
</evidence>
<proteinExistence type="predicted"/>
<sequence>MSSTPSERTVPHVVAMHLANCAMQLRTDHQRAKDAWRREREELLHERARLLSENVDLKVEQGRFHNAKEELKMVNGDLQAIVEDLQAEIRFLHLQRPLCKEPLHTSAAHRVFVLPELLEHILLQVPHTLTWGDQRAYTNAFIPERPVTQLFQLQRVNHAFAAMIATSPALQRRMGLLEITNRDETLVATHAVPLFNDTGFVYAQSLGYLLDRAIKSPLEQLDVLLRHRKLWGGDIRLVGSWTQIKVALQADRLPSRLTEELSFIEVGSSFFRRPSRIAAFRRSYDYEIGRETTWGELIRWMLLARKDFRERRMCWQALREVSPDVSA</sequence>
<organism evidence="2 3">
    <name type="scientific">Cercospora berteroae</name>
    <dbReference type="NCBI Taxonomy" id="357750"/>
    <lineage>
        <taxon>Eukaryota</taxon>
        <taxon>Fungi</taxon>
        <taxon>Dikarya</taxon>
        <taxon>Ascomycota</taxon>
        <taxon>Pezizomycotina</taxon>
        <taxon>Dothideomycetes</taxon>
        <taxon>Dothideomycetidae</taxon>
        <taxon>Mycosphaerellales</taxon>
        <taxon>Mycosphaerellaceae</taxon>
        <taxon>Cercospora</taxon>
    </lineage>
</organism>
<dbReference type="EMBL" id="PNEN01001751">
    <property type="protein sequence ID" value="PPJ51488.1"/>
    <property type="molecule type" value="Genomic_DNA"/>
</dbReference>
<comment type="caution">
    <text evidence="2">The sequence shown here is derived from an EMBL/GenBank/DDBJ whole genome shotgun (WGS) entry which is preliminary data.</text>
</comment>
<reference evidence="3" key="1">
    <citation type="journal article" date="2017" name="bioRxiv">
        <title>Conservation of a gene cluster reveals novel cercosporin biosynthetic mechanisms and extends production to the genus Colletotrichum.</title>
        <authorList>
            <person name="de Jonge R."/>
            <person name="Ebert M.K."/>
            <person name="Huitt-Roehl C.R."/>
            <person name="Pal P."/>
            <person name="Suttle J.C."/>
            <person name="Spanner R.E."/>
            <person name="Neubauer J.D."/>
            <person name="Jurick W.M.II."/>
            <person name="Stott K.A."/>
            <person name="Secor G.A."/>
            <person name="Thomma B.P.H.J."/>
            <person name="Van de Peer Y."/>
            <person name="Townsend C.A."/>
            <person name="Bolton M.D."/>
        </authorList>
    </citation>
    <scope>NUCLEOTIDE SEQUENCE [LARGE SCALE GENOMIC DNA]</scope>
    <source>
        <strain evidence="3">CBS538.71</strain>
    </source>
</reference>
<dbReference type="OrthoDB" id="3650500at2759"/>
<dbReference type="AlphaFoldDB" id="A0A2S6BVJ3"/>
<keyword evidence="3" id="KW-1185">Reference proteome</keyword>
<feature type="coiled-coil region" evidence="1">
    <location>
        <begin position="26"/>
        <end position="88"/>
    </location>
</feature>
<keyword evidence="1" id="KW-0175">Coiled coil</keyword>
<dbReference type="Proteomes" id="UP000237631">
    <property type="component" value="Unassembled WGS sequence"/>
</dbReference>
<protein>
    <submittedName>
        <fullName evidence="2">Uncharacterized protein</fullName>
    </submittedName>
</protein>
<evidence type="ECO:0000313" key="2">
    <source>
        <dbReference type="EMBL" id="PPJ51488.1"/>
    </source>
</evidence>
<name>A0A2S6BVJ3_9PEZI</name>
<evidence type="ECO:0000313" key="3">
    <source>
        <dbReference type="Proteomes" id="UP000237631"/>
    </source>
</evidence>
<accession>A0A2S6BVJ3</accession>
<gene>
    <name evidence="2" type="ORF">CBER1_07978</name>
</gene>